<accession>Q024C2</accession>
<dbReference type="SUPFAM" id="SSF56935">
    <property type="entry name" value="Porins"/>
    <property type="match status" value="1"/>
</dbReference>
<feature type="domain" description="TonB-dependent transporter Oar-like beta-barrel" evidence="5">
    <location>
        <begin position="250"/>
        <end position="1129"/>
    </location>
</feature>
<dbReference type="GO" id="GO:0009279">
    <property type="term" value="C:cell outer membrane"/>
    <property type="evidence" value="ECO:0007669"/>
    <property type="project" value="UniProtKB-SubCell"/>
</dbReference>
<reference evidence="6" key="1">
    <citation type="submission" date="2006-10" db="EMBL/GenBank/DDBJ databases">
        <title>Complete sequence of Solibacter usitatus Ellin6076.</title>
        <authorList>
            <consortium name="US DOE Joint Genome Institute"/>
            <person name="Copeland A."/>
            <person name="Lucas S."/>
            <person name="Lapidus A."/>
            <person name="Barry K."/>
            <person name="Detter J.C."/>
            <person name="Glavina del Rio T."/>
            <person name="Hammon N."/>
            <person name="Israni S."/>
            <person name="Dalin E."/>
            <person name="Tice H."/>
            <person name="Pitluck S."/>
            <person name="Thompson L.S."/>
            <person name="Brettin T."/>
            <person name="Bruce D."/>
            <person name="Han C."/>
            <person name="Tapia R."/>
            <person name="Gilna P."/>
            <person name="Schmutz J."/>
            <person name="Larimer F."/>
            <person name="Land M."/>
            <person name="Hauser L."/>
            <person name="Kyrpides N."/>
            <person name="Mikhailova N."/>
            <person name="Janssen P.H."/>
            <person name="Kuske C.R."/>
            <person name="Richardson P."/>
        </authorList>
    </citation>
    <scope>NUCLEOTIDE SEQUENCE</scope>
    <source>
        <strain evidence="6">Ellin6076</strain>
    </source>
</reference>
<feature type="chain" id="PRO_5004163084" evidence="4">
    <location>
        <begin position="24"/>
        <end position="1136"/>
    </location>
</feature>
<dbReference type="KEGG" id="sus:Acid_2665"/>
<dbReference type="SUPFAM" id="SSF49452">
    <property type="entry name" value="Starch-binding domain-like"/>
    <property type="match status" value="1"/>
</dbReference>
<dbReference type="HOGENOM" id="CLU_006298_0_0_0"/>
<keyword evidence="3" id="KW-0998">Cell outer membrane</keyword>
<dbReference type="InterPro" id="IPR057601">
    <property type="entry name" value="Oar-like_b-barrel"/>
</dbReference>
<protein>
    <submittedName>
        <fullName evidence="6">Cna B domain protein</fullName>
    </submittedName>
</protein>
<organism evidence="6">
    <name type="scientific">Solibacter usitatus (strain Ellin6076)</name>
    <dbReference type="NCBI Taxonomy" id="234267"/>
    <lineage>
        <taxon>Bacteria</taxon>
        <taxon>Pseudomonadati</taxon>
        <taxon>Acidobacteriota</taxon>
        <taxon>Terriglobia</taxon>
        <taxon>Bryobacterales</taxon>
        <taxon>Solibacteraceae</taxon>
        <taxon>Candidatus Solibacter</taxon>
    </lineage>
</organism>
<dbReference type="AlphaFoldDB" id="Q024C2"/>
<dbReference type="Pfam" id="PF13620">
    <property type="entry name" value="CarboxypepD_reg"/>
    <property type="match status" value="1"/>
</dbReference>
<gene>
    <name evidence="6" type="ordered locus">Acid_2665</name>
</gene>
<dbReference type="eggNOG" id="COG2067">
    <property type="taxonomic scope" value="Bacteria"/>
</dbReference>
<evidence type="ECO:0000256" key="2">
    <source>
        <dbReference type="ARBA" id="ARBA00023136"/>
    </source>
</evidence>
<evidence type="ECO:0000256" key="1">
    <source>
        <dbReference type="ARBA" id="ARBA00004442"/>
    </source>
</evidence>
<dbReference type="InterPro" id="IPR036942">
    <property type="entry name" value="Beta-barrel_TonB_sf"/>
</dbReference>
<dbReference type="Pfam" id="PF25183">
    <property type="entry name" value="OMP_b-brl_4"/>
    <property type="match status" value="1"/>
</dbReference>
<dbReference type="InterPro" id="IPR013784">
    <property type="entry name" value="Carb-bd-like_fold"/>
</dbReference>
<evidence type="ECO:0000259" key="5">
    <source>
        <dbReference type="Pfam" id="PF25183"/>
    </source>
</evidence>
<sequence precursor="true">MRKISLLLSCAVAMLLCVGVCNAQVLYGSLTGNVTDPSSAAIPAAKVQAVNNETGVTRQAETDARGSYLFSNLPFGSYKVTVDAKGFKTSIVDKVQVNVNEVRRVDIAAQIAQATESVEVAANSAVLQTDKSDVHSEISAQQVVELPYNGGEGKNFQSLLYLVPGAGIPATREANSEAGNPQRAQTIFMNGVSSTGNSTKLDGATVSYPWLPVNIAYVPPSEAIETVSITTNSFDAEQGAAGGAAVNVAIKSGTNSLHGVLFERNQNNDMTAVNYFSHTSPLNKNVFNQYGFAVGGPVWIPKLFNGKNKLFFFADYQGTKRRQYAATTNKTLPTSAMRSGDFSATGVTIYDPLTGNADGTGRTPFANNTIPTGRIDPASVTLTSLLPALTRPSALTSNYDAYGNTQYNRSNWDFKVNYNPTEKTMVWGRYSISPMDIVALLDLGPAGGDAFGGGNPGHAGGRVQTTAAGFTYAVSPTMVVDGNVGYTRQNIGANGDPQDGLYGLDVLKIPGTNGVGPNYFGIPGFQVTGVANIGNTSTGSPFQFRDNQYTTGINLSKTKGAHNLRFGFEYDKYALNHFQPQGGTFGTARGTFGFDGTLTALKGGAAVNFNGVPANSWAEFLLGFPSRIGKITQFQNPNALRFSDWAFYARDQWQVSRNLTVNYGMRWEYYPIFSHDHYGATRYDPSTYTVLIGGQGGVPWDTGASASKKGFAPRVGLAYRLGSKTVIRSGYGITIDPDNMRNQRNAFPSVVNQDFTPANSYMFVTTPGVAQASLRTGIPAATAPDLSTGKFTPSTVASTTTYLPSTNIAASFPKFMNRGYIQSWNFFIQREFAPTLTAEAGYVGTHAVHQMMGVNINGSAPNTGNAGRQLAPYLTTDLNVYEPFGNLTYHGLQSTVKKRFGSSIVGVAYTFSKAINNYNGDNGDGTIFRAYPVSYTLNKQLAGFDRTHTFQLYHVYQLPFGKGQKFLNHGVIGYIVGGFQIGGTLSRFSGLPFTLGSSSSVNAGGQGQTASQINPVVQILGGHDPNTPYFDGTAFTNPPAGTLGSTGRNLLRGPGFFNVDENVSRIFSFKDGKVKLQLVGEAFNLTNTPSFSTPNATFAAPTLNSDGTVKSYGNYSVISGTVSTARQLQVGAYVRF</sequence>
<comment type="subcellular location">
    <subcellularLocation>
        <location evidence="1">Cell outer membrane</location>
    </subcellularLocation>
</comment>
<dbReference type="Gene3D" id="2.60.40.1120">
    <property type="entry name" value="Carboxypeptidase-like, regulatory domain"/>
    <property type="match status" value="1"/>
</dbReference>
<keyword evidence="2" id="KW-0472">Membrane</keyword>
<dbReference type="GO" id="GO:0030246">
    <property type="term" value="F:carbohydrate binding"/>
    <property type="evidence" value="ECO:0007669"/>
    <property type="project" value="InterPro"/>
</dbReference>
<dbReference type="Gene3D" id="2.40.170.20">
    <property type="entry name" value="TonB-dependent receptor, beta-barrel domain"/>
    <property type="match status" value="1"/>
</dbReference>
<keyword evidence="4" id="KW-0732">Signal</keyword>
<proteinExistence type="predicted"/>
<dbReference type="EMBL" id="CP000473">
    <property type="protein sequence ID" value="ABJ83654.1"/>
    <property type="molecule type" value="Genomic_DNA"/>
</dbReference>
<evidence type="ECO:0000256" key="3">
    <source>
        <dbReference type="ARBA" id="ARBA00023237"/>
    </source>
</evidence>
<evidence type="ECO:0000313" key="6">
    <source>
        <dbReference type="EMBL" id="ABJ83654.1"/>
    </source>
</evidence>
<dbReference type="InParanoid" id="Q024C2"/>
<name>Q024C2_SOLUE</name>
<dbReference type="OrthoDB" id="97893at2"/>
<evidence type="ECO:0000256" key="4">
    <source>
        <dbReference type="SAM" id="SignalP"/>
    </source>
</evidence>
<dbReference type="STRING" id="234267.Acid_2665"/>
<feature type="signal peptide" evidence="4">
    <location>
        <begin position="1"/>
        <end position="23"/>
    </location>
</feature>